<name>A0A0E9XTU9_ANGAN</name>
<sequence>MTGQLIGLIHFLLEINILQNTKNVNMNEKNLTFNERDF</sequence>
<protein>
    <submittedName>
        <fullName evidence="1">Uncharacterized protein</fullName>
    </submittedName>
</protein>
<reference evidence="1" key="2">
    <citation type="journal article" date="2015" name="Fish Shellfish Immunol.">
        <title>Early steps in the European eel (Anguilla anguilla)-Vibrio vulnificus interaction in the gills: Role of the RtxA13 toxin.</title>
        <authorList>
            <person name="Callol A."/>
            <person name="Pajuelo D."/>
            <person name="Ebbesson L."/>
            <person name="Teles M."/>
            <person name="MacKenzie S."/>
            <person name="Amaro C."/>
        </authorList>
    </citation>
    <scope>NUCLEOTIDE SEQUENCE</scope>
</reference>
<reference evidence="1" key="1">
    <citation type="submission" date="2014-11" db="EMBL/GenBank/DDBJ databases">
        <authorList>
            <person name="Amaro Gonzalez C."/>
        </authorList>
    </citation>
    <scope>NUCLEOTIDE SEQUENCE</scope>
</reference>
<organism evidence="1">
    <name type="scientific">Anguilla anguilla</name>
    <name type="common">European freshwater eel</name>
    <name type="synonym">Muraena anguilla</name>
    <dbReference type="NCBI Taxonomy" id="7936"/>
    <lineage>
        <taxon>Eukaryota</taxon>
        <taxon>Metazoa</taxon>
        <taxon>Chordata</taxon>
        <taxon>Craniata</taxon>
        <taxon>Vertebrata</taxon>
        <taxon>Euteleostomi</taxon>
        <taxon>Actinopterygii</taxon>
        <taxon>Neopterygii</taxon>
        <taxon>Teleostei</taxon>
        <taxon>Anguilliformes</taxon>
        <taxon>Anguillidae</taxon>
        <taxon>Anguilla</taxon>
    </lineage>
</organism>
<evidence type="ECO:0000313" key="1">
    <source>
        <dbReference type="EMBL" id="JAI05261.1"/>
    </source>
</evidence>
<accession>A0A0E9XTU9</accession>
<dbReference type="AlphaFoldDB" id="A0A0E9XTU9"/>
<dbReference type="EMBL" id="GBXM01003317">
    <property type="protein sequence ID" value="JAI05261.1"/>
    <property type="molecule type" value="Transcribed_RNA"/>
</dbReference>
<proteinExistence type="predicted"/>